<feature type="domain" description="PGAP2IP second transmembrane" evidence="3">
    <location>
        <begin position="447"/>
        <end position="623"/>
    </location>
</feature>
<dbReference type="InterPro" id="IPR019402">
    <property type="entry name" value="CWH43_N"/>
</dbReference>
<evidence type="ECO:0000259" key="2">
    <source>
        <dbReference type="Pfam" id="PF10277"/>
    </source>
</evidence>
<dbReference type="FunFam" id="3.60.10.10:FF:000031">
    <property type="entry name" value="Calcofluor white hypersensitive protein"/>
    <property type="match status" value="1"/>
</dbReference>
<feature type="transmembrane region" description="Helical" evidence="1">
    <location>
        <begin position="269"/>
        <end position="289"/>
    </location>
</feature>
<feature type="transmembrane region" description="Helical" evidence="1">
    <location>
        <begin position="450"/>
        <end position="468"/>
    </location>
</feature>
<keyword evidence="1" id="KW-0812">Transmembrane</keyword>
<feature type="transmembrane region" description="Helical" evidence="1">
    <location>
        <begin position="604"/>
        <end position="622"/>
    </location>
</feature>
<evidence type="ECO:0000256" key="1">
    <source>
        <dbReference type="SAM" id="Phobius"/>
    </source>
</evidence>
<dbReference type="Gene3D" id="3.60.10.10">
    <property type="entry name" value="Endonuclease/exonuclease/phosphatase"/>
    <property type="match status" value="1"/>
</dbReference>
<dbReference type="GO" id="GO:0016020">
    <property type="term" value="C:membrane"/>
    <property type="evidence" value="ECO:0007669"/>
    <property type="project" value="GOC"/>
</dbReference>
<dbReference type="OrthoDB" id="68581at2759"/>
<feature type="transmembrane region" description="Helical" evidence="1">
    <location>
        <begin position="192"/>
        <end position="212"/>
    </location>
</feature>
<dbReference type="STRING" id="56484.A0A1Y2FKJ0"/>
<feature type="transmembrane region" description="Helical" evidence="1">
    <location>
        <begin position="163"/>
        <end position="180"/>
    </location>
</feature>
<feature type="domain" description="PGAP2IP C-terminal nuclease-like" evidence="5">
    <location>
        <begin position="677"/>
        <end position="921"/>
    </location>
</feature>
<dbReference type="Pfam" id="PF23021">
    <property type="entry name" value="6TM_2nd_PGAP2IP"/>
    <property type="match status" value="1"/>
</dbReference>
<feature type="transmembrane region" description="Helical" evidence="1">
    <location>
        <begin position="517"/>
        <end position="533"/>
    </location>
</feature>
<dbReference type="GO" id="GO:0005783">
    <property type="term" value="C:endoplasmic reticulum"/>
    <property type="evidence" value="ECO:0007669"/>
    <property type="project" value="TreeGrafter"/>
</dbReference>
<dbReference type="Proteomes" id="UP000193685">
    <property type="component" value="Unassembled WGS sequence"/>
</dbReference>
<organism evidence="6 7">
    <name type="scientific">Protomyces lactucae-debilis</name>
    <dbReference type="NCBI Taxonomy" id="2754530"/>
    <lineage>
        <taxon>Eukaryota</taxon>
        <taxon>Fungi</taxon>
        <taxon>Dikarya</taxon>
        <taxon>Ascomycota</taxon>
        <taxon>Taphrinomycotina</taxon>
        <taxon>Taphrinomycetes</taxon>
        <taxon>Taphrinales</taxon>
        <taxon>Protomycetaceae</taxon>
        <taxon>Protomyces</taxon>
    </lineage>
</organism>
<name>A0A1Y2FKJ0_PROLT</name>
<dbReference type="Pfam" id="PF23226">
    <property type="entry name" value="Exo_endo_phos_PGAP2IP"/>
    <property type="match status" value="1"/>
</dbReference>
<feature type="domain" description="PGAP2IP first transmembrane" evidence="4">
    <location>
        <begin position="272"/>
        <end position="426"/>
    </location>
</feature>
<gene>
    <name evidence="6" type="ORF">BCR37DRAFT_269692</name>
</gene>
<evidence type="ECO:0000259" key="4">
    <source>
        <dbReference type="Pfam" id="PF23022"/>
    </source>
</evidence>
<feature type="transmembrane region" description="Helical" evidence="1">
    <location>
        <begin position="131"/>
        <end position="151"/>
    </location>
</feature>
<comment type="caution">
    <text evidence="6">The sequence shown here is derived from an EMBL/GenBank/DDBJ whole genome shotgun (WGS) entry which is preliminary data.</text>
</comment>
<feature type="transmembrane region" description="Helical" evidence="1">
    <location>
        <begin position="643"/>
        <end position="664"/>
    </location>
</feature>
<dbReference type="InterPro" id="IPR051916">
    <property type="entry name" value="GPI-anchor_lipid_remodeler"/>
</dbReference>
<dbReference type="OMA" id="CVWYFPL"/>
<dbReference type="GO" id="GO:0006506">
    <property type="term" value="P:GPI anchor biosynthetic process"/>
    <property type="evidence" value="ECO:0007669"/>
    <property type="project" value="TreeGrafter"/>
</dbReference>
<keyword evidence="1" id="KW-1133">Transmembrane helix</keyword>
<dbReference type="InterPro" id="IPR057315">
    <property type="entry name" value="Exo_endo_phos_PGAP2IP_C"/>
</dbReference>
<evidence type="ECO:0000313" key="6">
    <source>
        <dbReference type="EMBL" id="ORY84480.1"/>
    </source>
</evidence>
<dbReference type="InterPro" id="IPR036691">
    <property type="entry name" value="Endo/exonu/phosph_ase_sf"/>
</dbReference>
<evidence type="ECO:0000259" key="3">
    <source>
        <dbReference type="Pfam" id="PF23021"/>
    </source>
</evidence>
<reference evidence="6 7" key="1">
    <citation type="submission" date="2016-07" db="EMBL/GenBank/DDBJ databases">
        <title>Pervasive Adenine N6-methylation of Active Genes in Fungi.</title>
        <authorList>
            <consortium name="DOE Joint Genome Institute"/>
            <person name="Mondo S.J."/>
            <person name="Dannebaum R.O."/>
            <person name="Kuo R.C."/>
            <person name="Labutti K."/>
            <person name="Haridas S."/>
            <person name="Kuo A."/>
            <person name="Salamov A."/>
            <person name="Ahrendt S.R."/>
            <person name="Lipzen A."/>
            <person name="Sullivan W."/>
            <person name="Andreopoulos W.B."/>
            <person name="Clum A."/>
            <person name="Lindquist E."/>
            <person name="Daum C."/>
            <person name="Ramamoorthy G.K."/>
            <person name="Gryganskyi A."/>
            <person name="Culley D."/>
            <person name="Magnuson J.K."/>
            <person name="James T.Y."/>
            <person name="O'Malley M.A."/>
            <person name="Stajich J.E."/>
            <person name="Spatafora J.W."/>
            <person name="Visel A."/>
            <person name="Grigoriev I.V."/>
        </authorList>
    </citation>
    <scope>NUCLEOTIDE SEQUENCE [LARGE SCALE GENOMIC DNA]</scope>
    <source>
        <strain evidence="6 7">12-1054</strain>
    </source>
</reference>
<feature type="domain" description="CWH43-like N-terminal" evidence="2">
    <location>
        <begin position="12"/>
        <end position="218"/>
    </location>
</feature>
<evidence type="ECO:0000259" key="5">
    <source>
        <dbReference type="Pfam" id="PF23226"/>
    </source>
</evidence>
<accession>A0A1Y2FKJ0</accession>
<proteinExistence type="predicted"/>
<feature type="transmembrane region" description="Helical" evidence="1">
    <location>
        <begin position="573"/>
        <end position="592"/>
    </location>
</feature>
<keyword evidence="7" id="KW-1185">Reference proteome</keyword>
<dbReference type="RefSeq" id="XP_040726498.1">
    <property type="nucleotide sequence ID" value="XM_040866768.1"/>
</dbReference>
<feature type="transmembrane region" description="Helical" evidence="1">
    <location>
        <begin position="21"/>
        <end position="38"/>
    </location>
</feature>
<feature type="transmembrane region" description="Helical" evidence="1">
    <location>
        <begin position="488"/>
        <end position="510"/>
    </location>
</feature>
<feature type="transmembrane region" description="Helical" evidence="1">
    <location>
        <begin position="70"/>
        <end position="91"/>
    </location>
</feature>
<dbReference type="InterPro" id="IPR053911">
    <property type="entry name" value="PGAP2IP_TM_2nd"/>
</dbReference>
<keyword evidence="1" id="KW-0472">Membrane</keyword>
<dbReference type="Pfam" id="PF10277">
    <property type="entry name" value="Frag1"/>
    <property type="match status" value="1"/>
</dbReference>
<dbReference type="AlphaFoldDB" id="A0A1Y2FKJ0"/>
<dbReference type="EMBL" id="MCFI01000006">
    <property type="protein sequence ID" value="ORY84480.1"/>
    <property type="molecule type" value="Genomic_DNA"/>
</dbReference>
<dbReference type="InterPro" id="IPR053912">
    <property type="entry name" value="PGAP2IP_TM_1nd"/>
</dbReference>
<sequence>MSARLIVSVNGRWVGIAHASFAYAAFFGALLVGMALHYKKIVQNEHYGYPEEWFPSVSATIGDWYPERSVFQLMIAVTSGPRFALVGLWFLLTNRPGYLPKVTAAVGLFRTILCGGWVYITSTDDHDWHDIFMISYLVATIPWTVGCLLTAPPNEQARKYRKLAATLFFGTMVPLIYFFIQHKVHRIPGAYTIYAFLEWSLVLYDVAFDAVATLDFATFQLQVVDLQGDKGSAKAVALAEKDRKTKDMALLELQSLTTGDVIDFAARMYLGFTLWSIWTSLGLIIWHFPLWNMGITGWEATLLSTSIPFVLGISPLRKLIVRSNKLLHLVSMVGIAAFWITDPLYRLIAVASANAIQALNWSAAFHFNRDRPQALQRDAVALVMGITLSSLAKFSHYANNPIWPIMHAENGGNNKIGLVVGILAAIALARPMGTIPEGKPEYKSRRQSNWLLAALGLGGAFFALHSLLSDSSTLILWNWEGFPIRGPIVVPHGALTLCTMLAGLYFGIVAPRLAQSWVSFAVACVGNFLLYRFNAWLGYIGGLLFAFTLCGLTPHLIAGAAQSSPGRTFGTAYTVYNLMCLMHVWIVAYAFVPGGPLLRERTDLVLIVTLACLAAGVANTSIQPTEEKVSGSLRPAAPRKLKSLLRAAMALTAGCACVVAFLRFPSFDYKPYHPEDRILTAGIWTVHFGLDNDMWASEGRMRQVIQELELDVIGLLESDTQRIIMGNRDMTQQIAEEIGMYADFGPGPNKHTWGAALLSKFPIINSTHHLLPSPVGELAPAIHATLDVYGTLVDVIVSHNGQEEDPEDRRLQSTTLGKIMQDSPRPFIFLGYVVSVPGQYPQRHLTEFSGMHDIEPTDWDRWCEYILFRGLKRVGYARVHRSTITDTEIQTGKFVIPMPGEVGPVEPSYRRVSEHEVPQGYRYPALFRGEGVRGHRYDNNEVVKEPWYYD</sequence>
<dbReference type="GeneID" id="63783367"/>
<feature type="transmembrane region" description="Helical" evidence="1">
    <location>
        <begin position="98"/>
        <end position="119"/>
    </location>
</feature>
<feature type="transmembrane region" description="Helical" evidence="1">
    <location>
        <begin position="295"/>
        <end position="314"/>
    </location>
</feature>
<evidence type="ECO:0000313" key="7">
    <source>
        <dbReference type="Proteomes" id="UP000193685"/>
    </source>
</evidence>
<dbReference type="GO" id="GO:0031505">
    <property type="term" value="P:fungal-type cell wall organization"/>
    <property type="evidence" value="ECO:0007669"/>
    <property type="project" value="TreeGrafter"/>
</dbReference>
<dbReference type="PANTHER" id="PTHR14859:SF1">
    <property type="entry name" value="PGAP2-INTERACTING PROTEIN"/>
    <property type="match status" value="1"/>
</dbReference>
<dbReference type="Pfam" id="PF23022">
    <property type="entry name" value="6TM_1st_PGAP2IP"/>
    <property type="match status" value="1"/>
</dbReference>
<dbReference type="PANTHER" id="PTHR14859">
    <property type="entry name" value="CALCOFLUOR WHITE HYPERSENSITIVE PROTEIN PRECURSOR"/>
    <property type="match status" value="1"/>
</dbReference>
<feature type="transmembrane region" description="Helical" evidence="1">
    <location>
        <begin position="539"/>
        <end position="561"/>
    </location>
</feature>
<dbReference type="SUPFAM" id="SSF56219">
    <property type="entry name" value="DNase I-like"/>
    <property type="match status" value="1"/>
</dbReference>
<protein>
    <submittedName>
        <fullName evidence="6">Frag1/DRAM/Sfk1 family-domain-containing protein</fullName>
    </submittedName>
</protein>